<evidence type="ECO:0000313" key="8">
    <source>
        <dbReference type="EMBL" id="KAK8057785.1"/>
    </source>
</evidence>
<feature type="transmembrane region" description="Helical" evidence="6">
    <location>
        <begin position="150"/>
        <end position="173"/>
    </location>
</feature>
<sequence length="214" mass="24134">MNGTTGHFVHTWNFRVRGLTPFYENGFYGLVCYLAVMATIKPLILLEWIHLFASGSGNPRRKAFRWTCFILGAVIVRTYTISIWMEATACRRREYWWDRSIPGGHCVDTRHLPIATGTINAVVDLFILLLPQGVVWKLQTTWHKRVGISLVLALGTISVAAAIARIVLAHLYAESADVTYNFSQAAKMTMSGWGCADKTDCDCCLSLYGWRIRL</sequence>
<dbReference type="InterPro" id="IPR052337">
    <property type="entry name" value="SAT4-like"/>
</dbReference>
<keyword evidence="3 6" id="KW-1133">Transmembrane helix</keyword>
<dbReference type="PANTHER" id="PTHR33048:SF47">
    <property type="entry name" value="INTEGRAL MEMBRANE PROTEIN-RELATED"/>
    <property type="match status" value="1"/>
</dbReference>
<evidence type="ECO:0000256" key="2">
    <source>
        <dbReference type="ARBA" id="ARBA00022692"/>
    </source>
</evidence>
<gene>
    <name evidence="8" type="ORF">PG996_011722</name>
</gene>
<dbReference type="InterPro" id="IPR049326">
    <property type="entry name" value="Rhodopsin_dom_fungi"/>
</dbReference>
<evidence type="ECO:0000313" key="9">
    <source>
        <dbReference type="Proteomes" id="UP001446871"/>
    </source>
</evidence>
<keyword evidence="4 6" id="KW-0472">Membrane</keyword>
<evidence type="ECO:0000256" key="3">
    <source>
        <dbReference type="ARBA" id="ARBA00022989"/>
    </source>
</evidence>
<dbReference type="Pfam" id="PF20684">
    <property type="entry name" value="Fung_rhodopsin"/>
    <property type="match status" value="1"/>
</dbReference>
<comment type="similarity">
    <text evidence="5">Belongs to the SAT4 family.</text>
</comment>
<evidence type="ECO:0000256" key="4">
    <source>
        <dbReference type="ARBA" id="ARBA00023136"/>
    </source>
</evidence>
<proteinExistence type="inferred from homology"/>
<dbReference type="PANTHER" id="PTHR33048">
    <property type="entry name" value="PTH11-LIKE INTEGRAL MEMBRANE PROTEIN (AFU_ORTHOLOGUE AFUA_5G11245)"/>
    <property type="match status" value="1"/>
</dbReference>
<name>A0ABR1UI92_9PEZI</name>
<evidence type="ECO:0000256" key="5">
    <source>
        <dbReference type="ARBA" id="ARBA00038359"/>
    </source>
</evidence>
<dbReference type="EMBL" id="JAQQWM010000007">
    <property type="protein sequence ID" value="KAK8057785.1"/>
    <property type="molecule type" value="Genomic_DNA"/>
</dbReference>
<evidence type="ECO:0000256" key="1">
    <source>
        <dbReference type="ARBA" id="ARBA00004141"/>
    </source>
</evidence>
<keyword evidence="9" id="KW-1185">Reference proteome</keyword>
<organism evidence="8 9">
    <name type="scientific">Apiospora saccharicola</name>
    <dbReference type="NCBI Taxonomy" id="335842"/>
    <lineage>
        <taxon>Eukaryota</taxon>
        <taxon>Fungi</taxon>
        <taxon>Dikarya</taxon>
        <taxon>Ascomycota</taxon>
        <taxon>Pezizomycotina</taxon>
        <taxon>Sordariomycetes</taxon>
        <taxon>Xylariomycetidae</taxon>
        <taxon>Amphisphaeriales</taxon>
        <taxon>Apiosporaceae</taxon>
        <taxon>Apiospora</taxon>
    </lineage>
</organism>
<comment type="caution">
    <text evidence="8">The sequence shown here is derived from an EMBL/GenBank/DDBJ whole genome shotgun (WGS) entry which is preliminary data.</text>
</comment>
<reference evidence="8 9" key="1">
    <citation type="submission" date="2023-01" db="EMBL/GenBank/DDBJ databases">
        <title>Analysis of 21 Apiospora genomes using comparative genomics revels a genus with tremendous synthesis potential of carbohydrate active enzymes and secondary metabolites.</title>
        <authorList>
            <person name="Sorensen T."/>
        </authorList>
    </citation>
    <scope>NUCLEOTIDE SEQUENCE [LARGE SCALE GENOMIC DNA]</scope>
    <source>
        <strain evidence="8 9">CBS 83171</strain>
    </source>
</reference>
<comment type="subcellular location">
    <subcellularLocation>
        <location evidence="1">Membrane</location>
        <topology evidence="1">Multi-pass membrane protein</topology>
    </subcellularLocation>
</comment>
<feature type="transmembrane region" description="Helical" evidence="6">
    <location>
        <begin position="63"/>
        <end position="85"/>
    </location>
</feature>
<feature type="transmembrane region" description="Helical" evidence="6">
    <location>
        <begin position="27"/>
        <end position="51"/>
    </location>
</feature>
<feature type="domain" description="Rhodopsin" evidence="7">
    <location>
        <begin position="10"/>
        <end position="190"/>
    </location>
</feature>
<evidence type="ECO:0000256" key="6">
    <source>
        <dbReference type="SAM" id="Phobius"/>
    </source>
</evidence>
<accession>A0ABR1UI92</accession>
<keyword evidence="2 6" id="KW-0812">Transmembrane</keyword>
<protein>
    <recommendedName>
        <fullName evidence="7">Rhodopsin domain-containing protein</fullName>
    </recommendedName>
</protein>
<dbReference type="Proteomes" id="UP001446871">
    <property type="component" value="Unassembled WGS sequence"/>
</dbReference>
<evidence type="ECO:0000259" key="7">
    <source>
        <dbReference type="Pfam" id="PF20684"/>
    </source>
</evidence>